<dbReference type="SMART" id="SM00173">
    <property type="entry name" value="RAS"/>
    <property type="match status" value="1"/>
</dbReference>
<keyword evidence="1" id="KW-0547">Nucleotide-binding</keyword>
<evidence type="ECO:0008006" key="4">
    <source>
        <dbReference type="Google" id="ProtNLM"/>
    </source>
</evidence>
<dbReference type="Pfam" id="PF00071">
    <property type="entry name" value="Ras"/>
    <property type="match status" value="1"/>
</dbReference>
<dbReference type="GO" id="GO:0003924">
    <property type="term" value="F:GTPase activity"/>
    <property type="evidence" value="ECO:0007669"/>
    <property type="project" value="InterPro"/>
</dbReference>
<dbReference type="SUPFAM" id="SSF52540">
    <property type="entry name" value="P-loop containing nucleoside triphosphate hydrolases"/>
    <property type="match status" value="1"/>
</dbReference>
<dbReference type="GO" id="GO:0016020">
    <property type="term" value="C:membrane"/>
    <property type="evidence" value="ECO:0007669"/>
    <property type="project" value="InterPro"/>
</dbReference>
<dbReference type="SMART" id="SM00174">
    <property type="entry name" value="RHO"/>
    <property type="match status" value="1"/>
</dbReference>
<dbReference type="InterPro" id="IPR005225">
    <property type="entry name" value="Small_GTP-bd"/>
</dbReference>
<dbReference type="SMART" id="SM00175">
    <property type="entry name" value="RAB"/>
    <property type="match status" value="1"/>
</dbReference>
<dbReference type="AlphaFoldDB" id="E4YC70"/>
<organism evidence="3">
    <name type="scientific">Oikopleura dioica</name>
    <name type="common">Tunicate</name>
    <dbReference type="NCBI Taxonomy" id="34765"/>
    <lineage>
        <taxon>Eukaryota</taxon>
        <taxon>Metazoa</taxon>
        <taxon>Chordata</taxon>
        <taxon>Tunicata</taxon>
        <taxon>Appendicularia</taxon>
        <taxon>Copelata</taxon>
        <taxon>Oikopleuridae</taxon>
        <taxon>Oikopleura</taxon>
    </lineage>
</organism>
<reference evidence="3" key="1">
    <citation type="journal article" date="2010" name="Science">
        <title>Plasticity of animal genome architecture unmasked by rapid evolution of a pelagic tunicate.</title>
        <authorList>
            <person name="Denoeud F."/>
            <person name="Henriet S."/>
            <person name="Mungpakdee S."/>
            <person name="Aury J.M."/>
            <person name="Da Silva C."/>
            <person name="Brinkmann H."/>
            <person name="Mikhaleva J."/>
            <person name="Olsen L.C."/>
            <person name="Jubin C."/>
            <person name="Canestro C."/>
            <person name="Bouquet J.M."/>
            <person name="Danks G."/>
            <person name="Poulain J."/>
            <person name="Campsteijn C."/>
            <person name="Adamski M."/>
            <person name="Cross I."/>
            <person name="Yadetie F."/>
            <person name="Muffato M."/>
            <person name="Louis A."/>
            <person name="Butcher S."/>
            <person name="Tsagkogeorga G."/>
            <person name="Konrad A."/>
            <person name="Singh S."/>
            <person name="Jensen M.F."/>
            <person name="Cong E.H."/>
            <person name="Eikeseth-Otteraa H."/>
            <person name="Noel B."/>
            <person name="Anthouard V."/>
            <person name="Porcel B.M."/>
            <person name="Kachouri-Lafond R."/>
            <person name="Nishino A."/>
            <person name="Ugolini M."/>
            <person name="Chourrout P."/>
            <person name="Nishida H."/>
            <person name="Aasland R."/>
            <person name="Huzurbazar S."/>
            <person name="Westhof E."/>
            <person name="Delsuc F."/>
            <person name="Lehrach H."/>
            <person name="Reinhardt R."/>
            <person name="Weissenbach J."/>
            <person name="Roy S.W."/>
            <person name="Artiguenave F."/>
            <person name="Postlethwait J.H."/>
            <person name="Manak J.R."/>
            <person name="Thompson E.M."/>
            <person name="Jaillon O."/>
            <person name="Du Pasquier L."/>
            <person name="Boudinot P."/>
            <person name="Liberles D.A."/>
            <person name="Volff J.N."/>
            <person name="Philippe H."/>
            <person name="Lenhard B."/>
            <person name="Roest Crollius H."/>
            <person name="Wincker P."/>
            <person name="Chourrout D."/>
        </authorList>
    </citation>
    <scope>NUCLEOTIDE SEQUENCE [LARGE SCALE GENOMIC DNA]</scope>
</reference>
<protein>
    <recommendedName>
        <fullName evidence="4">Small monomeric GTPase</fullName>
    </recommendedName>
</protein>
<dbReference type="PROSITE" id="PS51421">
    <property type="entry name" value="RAS"/>
    <property type="match status" value="1"/>
</dbReference>
<dbReference type="NCBIfam" id="TIGR00231">
    <property type="entry name" value="small_GTP"/>
    <property type="match status" value="1"/>
</dbReference>
<proteinExistence type="predicted"/>
<dbReference type="InterPro" id="IPR027417">
    <property type="entry name" value="P-loop_NTPase"/>
</dbReference>
<accession>E4YC70</accession>
<evidence type="ECO:0000313" key="3">
    <source>
        <dbReference type="EMBL" id="CBY33137.1"/>
    </source>
</evidence>
<dbReference type="EMBL" id="FN654398">
    <property type="protein sequence ID" value="CBY33137.1"/>
    <property type="molecule type" value="Genomic_DNA"/>
</dbReference>
<dbReference type="GO" id="GO:0005525">
    <property type="term" value="F:GTP binding"/>
    <property type="evidence" value="ECO:0007669"/>
    <property type="project" value="UniProtKB-KW"/>
</dbReference>
<sequence length="216" mass="24116">MATDNVSVVLLGLGGVGKSCICLKLTQPSQAIPHEHIITPWTDTFQHRIYLRKDKSVLLDIDDTAGQEEMRALSEVKLDNKDAVILVLSLSDESIRKCSWKPRLSPKNSRKSKDKGALPLPIVVACNKCDLSGNDIKISRETISDKIRLPANQIIYTSAKTNHNVQELFKTAAELVLNTGARGSQNGCVQGLEKLVVRWLFERAFFQSPTARWWFS</sequence>
<dbReference type="PANTHER" id="PTHR24070">
    <property type="entry name" value="RAS, DI-RAS, AND RHEB FAMILY MEMBERS OF SMALL GTPASE SUPERFAMILY"/>
    <property type="match status" value="1"/>
</dbReference>
<dbReference type="InterPro" id="IPR020849">
    <property type="entry name" value="Small_GTPase_Ras-type"/>
</dbReference>
<dbReference type="PROSITE" id="PS51419">
    <property type="entry name" value="RAB"/>
    <property type="match status" value="1"/>
</dbReference>
<dbReference type="Gene3D" id="3.40.50.300">
    <property type="entry name" value="P-loop containing nucleotide triphosphate hydrolases"/>
    <property type="match status" value="1"/>
</dbReference>
<dbReference type="PRINTS" id="PR00449">
    <property type="entry name" value="RASTRNSFRMNG"/>
</dbReference>
<keyword evidence="2" id="KW-0342">GTP-binding</keyword>
<dbReference type="Proteomes" id="UP000011014">
    <property type="component" value="Unassembled WGS sequence"/>
</dbReference>
<name>E4YC70_OIKDI</name>
<gene>
    <name evidence="3" type="ORF">GSOID_T00021034001</name>
</gene>
<evidence type="ECO:0000256" key="1">
    <source>
        <dbReference type="ARBA" id="ARBA00022741"/>
    </source>
</evidence>
<evidence type="ECO:0000256" key="2">
    <source>
        <dbReference type="ARBA" id="ARBA00023134"/>
    </source>
</evidence>
<dbReference type="GO" id="GO:0007165">
    <property type="term" value="P:signal transduction"/>
    <property type="evidence" value="ECO:0007669"/>
    <property type="project" value="InterPro"/>
</dbReference>
<dbReference type="InterPro" id="IPR001806">
    <property type="entry name" value="Small_GTPase"/>
</dbReference>